<comment type="caution">
    <text evidence="2">The sequence shown here is derived from an EMBL/GenBank/DDBJ whole genome shotgun (WGS) entry which is preliminary data.</text>
</comment>
<name>A0A267DFH0_9PLAT</name>
<feature type="compositionally biased region" description="Low complexity" evidence="1">
    <location>
        <begin position="577"/>
        <end position="596"/>
    </location>
</feature>
<dbReference type="AlphaFoldDB" id="A0A267DFH0"/>
<dbReference type="EMBL" id="NIVC01004496">
    <property type="protein sequence ID" value="PAA47319.1"/>
    <property type="molecule type" value="Genomic_DNA"/>
</dbReference>
<feature type="region of interest" description="Disordered" evidence="1">
    <location>
        <begin position="576"/>
        <end position="670"/>
    </location>
</feature>
<gene>
    <name evidence="2" type="ORF">BOX15_Mlig000723g10</name>
    <name evidence="3" type="ORF">BOX15_Mlig000723g4</name>
</gene>
<reference evidence="2 4" key="1">
    <citation type="submission" date="2017-06" db="EMBL/GenBank/DDBJ databases">
        <title>A platform for efficient transgenesis in Macrostomum lignano, a flatworm model organism for stem cell research.</title>
        <authorList>
            <person name="Berezikov E."/>
        </authorList>
    </citation>
    <scope>NUCLEOTIDE SEQUENCE [LARGE SCALE GENOMIC DNA]</scope>
    <source>
        <strain evidence="2">DV1</strain>
        <tissue evidence="2">Whole organism</tissue>
    </source>
</reference>
<evidence type="ECO:0000313" key="4">
    <source>
        <dbReference type="Proteomes" id="UP000215902"/>
    </source>
</evidence>
<evidence type="ECO:0000256" key="1">
    <source>
        <dbReference type="SAM" id="MobiDB-lite"/>
    </source>
</evidence>
<feature type="non-terminal residue" evidence="2">
    <location>
        <position position="1"/>
    </location>
</feature>
<organism evidence="2 4">
    <name type="scientific">Macrostomum lignano</name>
    <dbReference type="NCBI Taxonomy" id="282301"/>
    <lineage>
        <taxon>Eukaryota</taxon>
        <taxon>Metazoa</taxon>
        <taxon>Spiralia</taxon>
        <taxon>Lophotrochozoa</taxon>
        <taxon>Platyhelminthes</taxon>
        <taxon>Rhabditophora</taxon>
        <taxon>Macrostomorpha</taxon>
        <taxon>Macrostomida</taxon>
        <taxon>Macrostomidae</taxon>
        <taxon>Macrostomum</taxon>
    </lineage>
</organism>
<sequence>SAAYNKKSASFRSDTRFLRMLLTVRWSLRNVASKEAAEQLKQAAALEFRELQIRLPDSELRHLLRVELVRAFSSIALEPALLPLLAAGEHRQPDVVSVRKSWPVWCSLCVEALHELTELSGFSSPLPNICDLLNVIQGIEDIIVTQLRSRWSKLQALEFIGRRSTPATSTAAVTVSESTTASVPPAVAPIMQSSVEAASDRLQVPPMMSSLVRPSSESAASSCQVGFSSSDSGLLNYSTVLNSTQPSGAAPYGHVQQSSPMAIPPLMSMPFSVSTSSNCGSSAQVVFPQPPPQSSPLPACPVMAACFSGNVGVAPSLPVSPHLNIFPPMDLFAQPLPPLPAKASCPMQIRLSETISAELASGTSTCKASVINPAIPSSRVTTSTSVVDSGTAAPSINEVTVASAVTTTSSATGSDNLLQAAPNLKYSVNATASSLLSSTGTCSSTTVASSVTAAASSLSSTRCSTPVVTTASKASTSLLDAFRNSASGTAASLFGSFRVSTSNSSVPVTSASVKKSIASTSTLGSESTTLTSVKIDATKNKPELIAASDALARKKSYKPMKSASKQKESIVNAQRLAKTASVKSKQKSSTSASTASLKRKYSARTSVSGTAVHRKSSARTFVSGTSVHRKSSAPTSVSDKSKSKHSSTSDLHQHRKRRNEGPSSQSSSSKINKAVINMATADRNCASSHLNGELLYFNDEIELEEGEIVSD</sequence>
<dbReference type="Proteomes" id="UP000215902">
    <property type="component" value="Unassembled WGS sequence"/>
</dbReference>
<accession>A0A267DFH0</accession>
<keyword evidence="4" id="KW-1185">Reference proteome</keyword>
<protein>
    <submittedName>
        <fullName evidence="2">Uncharacterized protein</fullName>
    </submittedName>
</protein>
<proteinExistence type="predicted"/>
<evidence type="ECO:0000313" key="3">
    <source>
        <dbReference type="EMBL" id="PAA48615.1"/>
    </source>
</evidence>
<evidence type="ECO:0000313" key="2">
    <source>
        <dbReference type="EMBL" id="PAA47319.1"/>
    </source>
</evidence>
<dbReference type="EMBL" id="NIVC01004102">
    <property type="protein sequence ID" value="PAA48615.1"/>
    <property type="molecule type" value="Genomic_DNA"/>
</dbReference>